<proteinExistence type="predicted"/>
<feature type="region of interest" description="Disordered" evidence="1">
    <location>
        <begin position="1"/>
        <end position="48"/>
    </location>
</feature>
<feature type="non-terminal residue" evidence="2">
    <location>
        <position position="192"/>
    </location>
</feature>
<dbReference type="Proteomes" id="UP000554482">
    <property type="component" value="Unassembled WGS sequence"/>
</dbReference>
<evidence type="ECO:0000313" key="2">
    <source>
        <dbReference type="EMBL" id="KAF5197395.1"/>
    </source>
</evidence>
<sequence length="192" mass="21349">MSDTSATDSQNNSNSEDLIDFDSDVSNSNRDEVDSEDVVSNSGVGRNETEGVNVNVEVDSIHHIPPELARANFKSLRQLYSINIDDLEIYRVDSRFFDLLGDSTSTLICEGQLKAGMRLPFSKLVCDVLNFFEKTPIQMSSSFWTVMMIFEALNNLPDWSICLGDIVAYYHCVGGRSGDFVASLNKRHGMGT</sequence>
<reference evidence="2 3" key="1">
    <citation type="submission" date="2020-06" db="EMBL/GenBank/DDBJ databases">
        <title>Transcriptomic and genomic resources for Thalictrum thalictroides and T. hernandezii: Facilitating candidate gene discovery in an emerging model plant lineage.</title>
        <authorList>
            <person name="Arias T."/>
            <person name="Riano-Pachon D.M."/>
            <person name="Di Stilio V.S."/>
        </authorList>
    </citation>
    <scope>NUCLEOTIDE SEQUENCE [LARGE SCALE GENOMIC DNA]</scope>
    <source>
        <strain evidence="3">cv. WT478/WT964</strain>
        <tissue evidence="2">Leaves</tissue>
    </source>
</reference>
<comment type="caution">
    <text evidence="2">The sequence shown here is derived from an EMBL/GenBank/DDBJ whole genome shotgun (WGS) entry which is preliminary data.</text>
</comment>
<gene>
    <name evidence="2" type="ORF">FRX31_013017</name>
</gene>
<organism evidence="2 3">
    <name type="scientific">Thalictrum thalictroides</name>
    <name type="common">Rue-anemone</name>
    <name type="synonym">Anemone thalictroides</name>
    <dbReference type="NCBI Taxonomy" id="46969"/>
    <lineage>
        <taxon>Eukaryota</taxon>
        <taxon>Viridiplantae</taxon>
        <taxon>Streptophyta</taxon>
        <taxon>Embryophyta</taxon>
        <taxon>Tracheophyta</taxon>
        <taxon>Spermatophyta</taxon>
        <taxon>Magnoliopsida</taxon>
        <taxon>Ranunculales</taxon>
        <taxon>Ranunculaceae</taxon>
        <taxon>Thalictroideae</taxon>
        <taxon>Thalictrum</taxon>
    </lineage>
</organism>
<dbReference type="AlphaFoldDB" id="A0A7J6WLU1"/>
<keyword evidence="3" id="KW-1185">Reference proteome</keyword>
<evidence type="ECO:0000313" key="3">
    <source>
        <dbReference type="Proteomes" id="UP000554482"/>
    </source>
</evidence>
<dbReference type="EMBL" id="JABWDY010014762">
    <property type="protein sequence ID" value="KAF5197395.1"/>
    <property type="molecule type" value="Genomic_DNA"/>
</dbReference>
<name>A0A7J6WLU1_THATH</name>
<accession>A0A7J6WLU1</accession>
<feature type="compositionally biased region" description="Polar residues" evidence="1">
    <location>
        <begin position="1"/>
        <end position="16"/>
    </location>
</feature>
<evidence type="ECO:0000256" key="1">
    <source>
        <dbReference type="SAM" id="MobiDB-lite"/>
    </source>
</evidence>
<protein>
    <submittedName>
        <fullName evidence="2">Uncharacterized protein</fullName>
    </submittedName>
</protein>